<dbReference type="GO" id="GO:0005886">
    <property type="term" value="C:plasma membrane"/>
    <property type="evidence" value="ECO:0007669"/>
    <property type="project" value="UniProtKB-SubCell"/>
</dbReference>
<dbReference type="Proteomes" id="UP000598271">
    <property type="component" value="Unassembled WGS sequence"/>
</dbReference>
<dbReference type="PANTHER" id="PTHR43394">
    <property type="entry name" value="ATP-DEPENDENT PERMEASE MDL1, MITOCHONDRIAL"/>
    <property type="match status" value="1"/>
</dbReference>
<keyword evidence="9" id="KW-1185">Reference proteome</keyword>
<feature type="transmembrane region" description="Helical" evidence="5">
    <location>
        <begin position="317"/>
        <end position="335"/>
    </location>
</feature>
<keyword evidence="8" id="KW-0067">ATP-binding</keyword>
<protein>
    <submittedName>
        <fullName evidence="8">ABC transporter ATP-binding protein</fullName>
    </submittedName>
</protein>
<reference evidence="8 9" key="1">
    <citation type="journal article" date="2014" name="Int. J. Syst. Evol. Microbiol.">
        <title>Complete genome sequence of Corynebacterium casei LMG S-19264T (=DSM 44701T), isolated from a smear-ripened cheese.</title>
        <authorList>
            <consortium name="US DOE Joint Genome Institute (JGI-PGF)"/>
            <person name="Walter F."/>
            <person name="Albersmeier A."/>
            <person name="Kalinowski J."/>
            <person name="Ruckert C."/>
        </authorList>
    </citation>
    <scope>NUCLEOTIDE SEQUENCE [LARGE SCALE GENOMIC DNA]</scope>
    <source>
        <strain evidence="8 9">KCTC 12866</strain>
    </source>
</reference>
<name>A0A8J3G9B4_9BACT</name>
<feature type="transmembrane region" description="Helical" evidence="5">
    <location>
        <begin position="293"/>
        <end position="311"/>
    </location>
</feature>
<evidence type="ECO:0000256" key="1">
    <source>
        <dbReference type="ARBA" id="ARBA00004651"/>
    </source>
</evidence>
<dbReference type="InterPro" id="IPR027417">
    <property type="entry name" value="P-loop_NTPase"/>
</dbReference>
<proteinExistence type="predicted"/>
<dbReference type="SUPFAM" id="SSF90123">
    <property type="entry name" value="ABC transporter transmembrane region"/>
    <property type="match status" value="1"/>
</dbReference>
<feature type="transmembrane region" description="Helical" evidence="5">
    <location>
        <begin position="182"/>
        <end position="204"/>
    </location>
</feature>
<evidence type="ECO:0000256" key="2">
    <source>
        <dbReference type="ARBA" id="ARBA00022692"/>
    </source>
</evidence>
<evidence type="ECO:0000313" key="9">
    <source>
        <dbReference type="Proteomes" id="UP000598271"/>
    </source>
</evidence>
<comment type="caution">
    <text evidence="8">The sequence shown here is derived from an EMBL/GenBank/DDBJ whole genome shotgun (WGS) entry which is preliminary data.</text>
</comment>
<dbReference type="InterPro" id="IPR011527">
    <property type="entry name" value="ABC1_TM_dom"/>
</dbReference>
<dbReference type="PROSITE" id="PS50929">
    <property type="entry name" value="ABC_TM1F"/>
    <property type="match status" value="1"/>
</dbReference>
<gene>
    <name evidence="8" type="ORF">GCM10007390_18770</name>
</gene>
<dbReference type="GO" id="GO:0005524">
    <property type="term" value="F:ATP binding"/>
    <property type="evidence" value="ECO:0007669"/>
    <property type="project" value="UniProtKB-KW"/>
</dbReference>
<organism evidence="8 9">
    <name type="scientific">Persicitalea jodogahamensis</name>
    <dbReference type="NCBI Taxonomy" id="402147"/>
    <lineage>
        <taxon>Bacteria</taxon>
        <taxon>Pseudomonadati</taxon>
        <taxon>Bacteroidota</taxon>
        <taxon>Cytophagia</taxon>
        <taxon>Cytophagales</taxon>
        <taxon>Spirosomataceae</taxon>
        <taxon>Persicitalea</taxon>
    </lineage>
</organism>
<evidence type="ECO:0000259" key="7">
    <source>
        <dbReference type="PROSITE" id="PS50929"/>
    </source>
</evidence>
<dbReference type="GO" id="GO:0015421">
    <property type="term" value="F:ABC-type oligopeptide transporter activity"/>
    <property type="evidence" value="ECO:0007669"/>
    <property type="project" value="TreeGrafter"/>
</dbReference>
<dbReference type="PROSITE" id="PS50893">
    <property type="entry name" value="ABC_TRANSPORTER_2"/>
    <property type="match status" value="1"/>
</dbReference>
<dbReference type="RefSeq" id="WP_189564042.1">
    <property type="nucleotide sequence ID" value="NZ_BMXF01000001.1"/>
</dbReference>
<feature type="domain" description="ABC transporter" evidence="6">
    <location>
        <begin position="496"/>
        <end position="731"/>
    </location>
</feature>
<dbReference type="Gene3D" id="3.40.50.300">
    <property type="entry name" value="P-loop containing nucleotide triphosphate hydrolases"/>
    <property type="match status" value="1"/>
</dbReference>
<sequence length="731" mass="81778">MNSRLIQAICQQLALVFESKNIPQREVYDSLHLTQYAQKDLPIFLGDLISKAREYDLTLVSSHAPAQQLATLVQEAQYPILYFEKTEDAVVPVLGGKKLDGTPLSIRFSPDGRAEDSASLPRNPYLWTGTSDTVKNGQALYLTAFPMESLVSNNEAPSAAPLTPVQRFFRLLGNEKKDIGYIYLYAIVIGLITLSLPLGIQAIINLISGGMVFSSVYLLLFVVIGGVLISGIMQIIQFTLVETLQQRIFAKAAFEFTYRIPRVKAESLLGYYPPELMNRFFDILTVQKSLPKILIDITGAILQILLGIMLLSFYHPFFIAFGFLTILIVALIIYFNGPKGLQTSLVESKYKYKVAQWLEDIARSLYTFKLSGTGNLPMEKMDGLVNNYLIYRKKHFKILKVFFWNAVGFKTLVIGGLLILGTFLVVDRQISLGQFVATEIIIVLLTSSVEKLIQSIDTIFDALTAVEKLGYVTDMPLEREQGFRFSPQDFRKGLFLEVKDLKYRFEGRENPALDGISFSLKPGESVCVTGTNGSGKNTLLRVLSGLLTDYQGGITFNGISLRDLNVVSLRSYIEQNIAVDDIFEGSILENITMGRDQVSLADLEWALHMLNLTDAISKLPDGLKSNMLPGGRRYSESFIAKITLARCIVTRPKILMVNDVMHSSVNSERQRLIRELTKEGVPWSLLILSNDPMIMSQCDRVLLLHDGKVVSDGRFEEVKHHPALRGEFQAA</sequence>
<keyword evidence="2 5" id="KW-0812">Transmembrane</keyword>
<comment type="subcellular location">
    <subcellularLocation>
        <location evidence="1">Cell membrane</location>
        <topology evidence="1">Multi-pass membrane protein</topology>
    </subcellularLocation>
</comment>
<keyword evidence="3 5" id="KW-1133">Transmembrane helix</keyword>
<dbReference type="GO" id="GO:0016887">
    <property type="term" value="F:ATP hydrolysis activity"/>
    <property type="evidence" value="ECO:0007669"/>
    <property type="project" value="InterPro"/>
</dbReference>
<dbReference type="Pfam" id="PF00005">
    <property type="entry name" value="ABC_tran"/>
    <property type="match status" value="1"/>
</dbReference>
<dbReference type="InterPro" id="IPR036640">
    <property type="entry name" value="ABC1_TM_sf"/>
</dbReference>
<dbReference type="InterPro" id="IPR039421">
    <property type="entry name" value="Type_1_exporter"/>
</dbReference>
<dbReference type="EMBL" id="BMXF01000001">
    <property type="protein sequence ID" value="GHB64931.1"/>
    <property type="molecule type" value="Genomic_DNA"/>
</dbReference>
<keyword evidence="8" id="KW-0547">Nucleotide-binding</keyword>
<dbReference type="SUPFAM" id="SSF52540">
    <property type="entry name" value="P-loop containing nucleoside triphosphate hydrolases"/>
    <property type="match status" value="1"/>
</dbReference>
<feature type="transmembrane region" description="Helical" evidence="5">
    <location>
        <begin position="216"/>
        <end position="241"/>
    </location>
</feature>
<evidence type="ECO:0000256" key="3">
    <source>
        <dbReference type="ARBA" id="ARBA00022989"/>
    </source>
</evidence>
<accession>A0A8J3G9B4</accession>
<dbReference type="Gene3D" id="1.20.1560.10">
    <property type="entry name" value="ABC transporter type 1, transmembrane domain"/>
    <property type="match status" value="1"/>
</dbReference>
<feature type="transmembrane region" description="Helical" evidence="5">
    <location>
        <begin position="402"/>
        <end position="426"/>
    </location>
</feature>
<keyword evidence="4 5" id="KW-0472">Membrane</keyword>
<dbReference type="AlphaFoldDB" id="A0A8J3G9B4"/>
<dbReference type="InterPro" id="IPR003439">
    <property type="entry name" value="ABC_transporter-like_ATP-bd"/>
</dbReference>
<dbReference type="Pfam" id="PF00664">
    <property type="entry name" value="ABC_membrane"/>
    <property type="match status" value="1"/>
</dbReference>
<evidence type="ECO:0000259" key="6">
    <source>
        <dbReference type="PROSITE" id="PS50893"/>
    </source>
</evidence>
<evidence type="ECO:0000256" key="4">
    <source>
        <dbReference type="ARBA" id="ARBA00023136"/>
    </source>
</evidence>
<evidence type="ECO:0000256" key="5">
    <source>
        <dbReference type="SAM" id="Phobius"/>
    </source>
</evidence>
<feature type="domain" description="ABC transmembrane type-1" evidence="7">
    <location>
        <begin position="184"/>
        <end position="459"/>
    </location>
</feature>
<evidence type="ECO:0000313" key="8">
    <source>
        <dbReference type="EMBL" id="GHB64931.1"/>
    </source>
</evidence>
<dbReference type="PANTHER" id="PTHR43394:SF4">
    <property type="entry name" value="TOXIN SECRETION ABC TRANSPORTER ATP-BINDING PROTEIN"/>
    <property type="match status" value="1"/>
</dbReference>